<keyword evidence="3" id="KW-0028">Amino-acid biosynthesis</keyword>
<evidence type="ECO:0000313" key="8">
    <source>
        <dbReference type="Proteomes" id="UP000823862"/>
    </source>
</evidence>
<dbReference type="InterPro" id="IPR035994">
    <property type="entry name" value="Nucleoside_phosphorylase_sf"/>
</dbReference>
<dbReference type="CDD" id="cd09008">
    <property type="entry name" value="MTAN"/>
    <property type="match status" value="1"/>
</dbReference>
<dbReference type="GO" id="GO:0019284">
    <property type="term" value="P:L-methionine salvage from S-adenosylmethionine"/>
    <property type="evidence" value="ECO:0007669"/>
    <property type="project" value="TreeGrafter"/>
</dbReference>
<evidence type="ECO:0000313" key="7">
    <source>
        <dbReference type="EMBL" id="HJA84703.1"/>
    </source>
</evidence>
<organism evidence="7 8">
    <name type="scientific">Candidatus Bacteroides avicola</name>
    <dbReference type="NCBI Taxonomy" id="2838468"/>
    <lineage>
        <taxon>Bacteria</taxon>
        <taxon>Pseudomonadati</taxon>
        <taxon>Bacteroidota</taxon>
        <taxon>Bacteroidia</taxon>
        <taxon>Bacteroidales</taxon>
        <taxon>Bacteroidaceae</taxon>
        <taxon>Bacteroides</taxon>
    </lineage>
</organism>
<dbReference type="GO" id="GO:0005829">
    <property type="term" value="C:cytosol"/>
    <property type="evidence" value="ECO:0007669"/>
    <property type="project" value="TreeGrafter"/>
</dbReference>
<comment type="caution">
    <text evidence="7">The sequence shown here is derived from an EMBL/GenBank/DDBJ whole genome shotgun (WGS) entry which is preliminary data.</text>
</comment>
<dbReference type="GO" id="GO:0019509">
    <property type="term" value="P:L-methionine salvage from methylthioadenosine"/>
    <property type="evidence" value="ECO:0007669"/>
    <property type="project" value="InterPro"/>
</dbReference>
<proteinExistence type="predicted"/>
<keyword evidence="5" id="KW-0486">Methionine biosynthesis</keyword>
<dbReference type="GO" id="GO:0008782">
    <property type="term" value="F:adenosylhomocysteine nucleosidase activity"/>
    <property type="evidence" value="ECO:0007669"/>
    <property type="project" value="UniProtKB-EC"/>
</dbReference>
<dbReference type="GO" id="GO:0008930">
    <property type="term" value="F:methylthioadenosine nucleosidase activity"/>
    <property type="evidence" value="ECO:0007669"/>
    <property type="project" value="InterPro"/>
</dbReference>
<evidence type="ECO:0000259" key="6">
    <source>
        <dbReference type="Pfam" id="PF01048"/>
    </source>
</evidence>
<dbReference type="EMBL" id="DWZI01000002">
    <property type="protein sequence ID" value="HJA84703.1"/>
    <property type="molecule type" value="Genomic_DNA"/>
</dbReference>
<dbReference type="EC" id="3.2.2.9" evidence="2"/>
<evidence type="ECO:0000256" key="4">
    <source>
        <dbReference type="ARBA" id="ARBA00022801"/>
    </source>
</evidence>
<dbReference type="NCBIfam" id="NF004079">
    <property type="entry name" value="PRK05584.1"/>
    <property type="match status" value="1"/>
</dbReference>
<sequence>MKIGVISAMDSEHERLVAELDSVRELSHGRYQYSEGKLGNNTLCLTRCGIGKVNAALGASAIIRHFAPDCVVSTGVAGGLDDVLNVTDVVVGAQVAYHDVWCGEGNAYGQVQGLPVFYQAPASWVEQALALNEEDDVENRIHAGLICTGDRFITRLDELNSIKAHFPQALAVDMESAAIAQTCFLAHIPFISFRIISDTPGADHHQQQYEGFWKTMADRSFRTTRLFLERLKGIRANEL</sequence>
<evidence type="ECO:0000256" key="2">
    <source>
        <dbReference type="ARBA" id="ARBA00011974"/>
    </source>
</evidence>
<dbReference type="AlphaFoldDB" id="A0A9D2HV53"/>
<keyword evidence="4 7" id="KW-0378">Hydrolase</keyword>
<dbReference type="PANTHER" id="PTHR46832">
    <property type="entry name" value="5'-METHYLTHIOADENOSINE/S-ADENOSYLHOMOCYSTEINE NUCLEOSIDASE"/>
    <property type="match status" value="1"/>
</dbReference>
<protein>
    <recommendedName>
        <fullName evidence="2">adenosylhomocysteine nucleosidase</fullName>
        <ecNumber evidence="2">3.2.2.9</ecNumber>
    </recommendedName>
</protein>
<accession>A0A9D2HV53</accession>
<reference evidence="7" key="2">
    <citation type="submission" date="2021-04" db="EMBL/GenBank/DDBJ databases">
        <authorList>
            <person name="Gilroy R."/>
        </authorList>
    </citation>
    <scope>NUCLEOTIDE SEQUENCE</scope>
    <source>
        <strain evidence="7">ChiHjej12B11-9795</strain>
    </source>
</reference>
<dbReference type="GO" id="GO:0009164">
    <property type="term" value="P:nucleoside catabolic process"/>
    <property type="evidence" value="ECO:0007669"/>
    <property type="project" value="InterPro"/>
</dbReference>
<dbReference type="SUPFAM" id="SSF53167">
    <property type="entry name" value="Purine and uridine phosphorylases"/>
    <property type="match status" value="1"/>
</dbReference>
<reference evidence="7" key="1">
    <citation type="journal article" date="2021" name="PeerJ">
        <title>Extensive microbial diversity within the chicken gut microbiome revealed by metagenomics and culture.</title>
        <authorList>
            <person name="Gilroy R."/>
            <person name="Ravi A."/>
            <person name="Getino M."/>
            <person name="Pursley I."/>
            <person name="Horton D.L."/>
            <person name="Alikhan N.F."/>
            <person name="Baker D."/>
            <person name="Gharbi K."/>
            <person name="Hall N."/>
            <person name="Watson M."/>
            <person name="Adriaenssens E.M."/>
            <person name="Foster-Nyarko E."/>
            <person name="Jarju S."/>
            <person name="Secka A."/>
            <person name="Antonio M."/>
            <person name="Oren A."/>
            <person name="Chaudhuri R.R."/>
            <person name="La Ragione R."/>
            <person name="Hildebrand F."/>
            <person name="Pallen M.J."/>
        </authorList>
    </citation>
    <scope>NUCLEOTIDE SEQUENCE</scope>
    <source>
        <strain evidence="7">ChiHjej12B11-9795</strain>
    </source>
</reference>
<dbReference type="InterPro" id="IPR000845">
    <property type="entry name" value="Nucleoside_phosphorylase_d"/>
</dbReference>
<evidence type="ECO:0000256" key="1">
    <source>
        <dbReference type="ARBA" id="ARBA00004945"/>
    </source>
</evidence>
<dbReference type="PANTHER" id="PTHR46832:SF1">
    <property type="entry name" value="5'-METHYLTHIOADENOSINE_S-ADENOSYLHOMOCYSTEINE NUCLEOSIDASE"/>
    <property type="match status" value="1"/>
</dbReference>
<evidence type="ECO:0000256" key="5">
    <source>
        <dbReference type="ARBA" id="ARBA00023167"/>
    </source>
</evidence>
<gene>
    <name evidence="7" type="ORF">H9950_00625</name>
</gene>
<dbReference type="Pfam" id="PF01048">
    <property type="entry name" value="PNP_UDP_1"/>
    <property type="match status" value="1"/>
</dbReference>
<keyword evidence="7" id="KW-0326">Glycosidase</keyword>
<name>A0A9D2HV53_9BACE</name>
<dbReference type="Proteomes" id="UP000823862">
    <property type="component" value="Unassembled WGS sequence"/>
</dbReference>
<feature type="domain" description="Nucleoside phosphorylase" evidence="6">
    <location>
        <begin position="2"/>
        <end position="227"/>
    </location>
</feature>
<dbReference type="NCBIfam" id="TIGR01704">
    <property type="entry name" value="MTA_SAH-Nsdase"/>
    <property type="match status" value="1"/>
</dbReference>
<dbReference type="Gene3D" id="3.40.50.1580">
    <property type="entry name" value="Nucleoside phosphorylase domain"/>
    <property type="match status" value="1"/>
</dbReference>
<dbReference type="InterPro" id="IPR010049">
    <property type="entry name" value="MTA_SAH_Nsdase"/>
</dbReference>
<comment type="pathway">
    <text evidence="1">Amino-acid biosynthesis; L-methionine biosynthesis via salvage pathway; S-methyl-5-thio-alpha-D-ribose 1-phosphate from S-methyl-5'-thioadenosine (hydrolase route): step 1/2.</text>
</comment>
<evidence type="ECO:0000256" key="3">
    <source>
        <dbReference type="ARBA" id="ARBA00022605"/>
    </source>
</evidence>